<dbReference type="EC" id="3.2.1.78" evidence="4"/>
<dbReference type="InterPro" id="IPR016714">
    <property type="entry name" value="MANB/E"/>
</dbReference>
<feature type="binding site" evidence="6">
    <location>
        <position position="265"/>
    </location>
    <ligand>
        <name>substrate</name>
    </ligand>
</feature>
<evidence type="ECO:0000313" key="11">
    <source>
        <dbReference type="Proteomes" id="UP000613193"/>
    </source>
</evidence>
<keyword evidence="3 4" id="KW-0326">Glycosidase</keyword>
<dbReference type="PANTHER" id="PTHR40079">
    <property type="entry name" value="MANNAN ENDO-1,4-BETA-MANNOSIDASE E-RELATED"/>
    <property type="match status" value="1"/>
</dbReference>
<feature type="binding site" evidence="6">
    <location>
        <position position="200"/>
    </location>
    <ligand>
        <name>substrate</name>
    </ligand>
</feature>
<dbReference type="AlphaFoldDB" id="A0A934UNB2"/>
<keyword evidence="4" id="KW-0964">Secreted</keyword>
<dbReference type="GO" id="GO:0016985">
    <property type="term" value="F:mannan endo-1,4-beta-mannosidase activity"/>
    <property type="evidence" value="ECO:0007669"/>
    <property type="project" value="UniProtKB-UniRule"/>
</dbReference>
<dbReference type="GO" id="GO:0006080">
    <property type="term" value="P:substituted mannan metabolic process"/>
    <property type="evidence" value="ECO:0007669"/>
    <property type="project" value="UniProtKB-UniRule"/>
</dbReference>
<feature type="chain" id="PRO_5038205134" description="Mannan endo-1,4-beta-mannosidase" evidence="4">
    <location>
        <begin position="20"/>
        <end position="376"/>
    </location>
</feature>
<name>A0A934UNB2_9SPHI</name>
<evidence type="ECO:0000256" key="5">
    <source>
        <dbReference type="PIRSR" id="PIRSR018168-1"/>
    </source>
</evidence>
<dbReference type="PRINTS" id="PR00739">
    <property type="entry name" value="GLHYDRLASE26"/>
</dbReference>
<feature type="active site" description="Proton donor" evidence="5 8">
    <location>
        <position position="195"/>
    </location>
</feature>
<evidence type="ECO:0000256" key="4">
    <source>
        <dbReference type="PIRNR" id="PIRNR018168"/>
    </source>
</evidence>
<protein>
    <recommendedName>
        <fullName evidence="4">Mannan endo-1,4-beta-mannosidase</fullName>
        <ecNumber evidence="4">3.2.1.78</ecNumber>
    </recommendedName>
</protein>
<dbReference type="InterPro" id="IPR022790">
    <property type="entry name" value="GH26_dom"/>
</dbReference>
<keyword evidence="4" id="KW-0732">Signal</keyword>
<evidence type="ECO:0000256" key="3">
    <source>
        <dbReference type="ARBA" id="ARBA00023295"/>
    </source>
</evidence>
<proteinExistence type="inferred from homology"/>
<comment type="catalytic activity">
    <reaction evidence="4">
        <text>Random hydrolysis of (1-&gt;4)-beta-D-mannosidic linkages in mannans, galactomannans and glucomannans.</text>
        <dbReference type="EC" id="3.2.1.78"/>
    </reaction>
</comment>
<dbReference type="Pfam" id="PF02156">
    <property type="entry name" value="Glyco_hydro_26"/>
    <property type="match status" value="1"/>
</dbReference>
<keyword evidence="11" id="KW-1185">Reference proteome</keyword>
<dbReference type="PROSITE" id="PS51257">
    <property type="entry name" value="PROKAR_LIPOPROTEIN"/>
    <property type="match status" value="1"/>
</dbReference>
<dbReference type="GO" id="GO:0005576">
    <property type="term" value="C:extracellular region"/>
    <property type="evidence" value="ECO:0007669"/>
    <property type="project" value="UniProtKB-SubCell"/>
</dbReference>
<evidence type="ECO:0000256" key="8">
    <source>
        <dbReference type="PROSITE-ProRule" id="PRU01100"/>
    </source>
</evidence>
<keyword evidence="2 4" id="KW-0378">Hydrolase</keyword>
<evidence type="ECO:0000256" key="1">
    <source>
        <dbReference type="ARBA" id="ARBA00007754"/>
    </source>
</evidence>
<dbReference type="Gene3D" id="3.20.20.80">
    <property type="entry name" value="Glycosidases"/>
    <property type="match status" value="1"/>
</dbReference>
<evidence type="ECO:0000313" key="10">
    <source>
        <dbReference type="EMBL" id="MBK0379716.1"/>
    </source>
</evidence>
<dbReference type="PIRSF" id="PIRSF018168">
    <property type="entry name" value="Mannan-1_4-beta-mannosidase"/>
    <property type="match status" value="1"/>
</dbReference>
<dbReference type="SUPFAM" id="SSF51445">
    <property type="entry name" value="(Trans)glycosidases"/>
    <property type="match status" value="1"/>
</dbReference>
<feature type="domain" description="GH26" evidence="9">
    <location>
        <begin position="40"/>
        <end position="369"/>
    </location>
</feature>
<feature type="binding site" evidence="6">
    <location>
        <position position="133"/>
    </location>
    <ligand>
        <name>substrate</name>
    </ligand>
</feature>
<feature type="signal peptide" evidence="4">
    <location>
        <begin position="1"/>
        <end position="19"/>
    </location>
</feature>
<comment type="similarity">
    <text evidence="1 4 8">Belongs to the glycosyl hydrolase 26 family.</text>
</comment>
<evidence type="ECO:0000256" key="6">
    <source>
        <dbReference type="PIRSR" id="PIRSR018168-2"/>
    </source>
</evidence>
<evidence type="ECO:0000259" key="9">
    <source>
        <dbReference type="PROSITE" id="PS51764"/>
    </source>
</evidence>
<feature type="active site" description="Nucleophile" evidence="5 8">
    <location>
        <position position="302"/>
    </location>
</feature>
<comment type="subcellular location">
    <subcellularLocation>
        <location evidence="4">Secreted</location>
    </subcellularLocation>
</comment>
<dbReference type="InterPro" id="IPR000805">
    <property type="entry name" value="Glyco_hydro_26"/>
</dbReference>
<comment type="caution">
    <text evidence="10">The sequence shown here is derived from an EMBL/GenBank/DDBJ whole genome shotgun (WGS) entry which is preliminary data.</text>
</comment>
<feature type="site" description="Plays an important role in maintaining the position of the catalytic nucleophile" evidence="7">
    <location>
        <position position="194"/>
    </location>
</feature>
<organism evidence="10 11">
    <name type="scientific">Mucilaginibacter segetis</name>
    <dbReference type="NCBI Taxonomy" id="2793071"/>
    <lineage>
        <taxon>Bacteria</taxon>
        <taxon>Pseudomonadati</taxon>
        <taxon>Bacteroidota</taxon>
        <taxon>Sphingobacteriia</taxon>
        <taxon>Sphingobacteriales</taxon>
        <taxon>Sphingobacteriaceae</taxon>
        <taxon>Mucilaginibacter</taxon>
    </lineage>
</organism>
<accession>A0A934UNB2</accession>
<dbReference type="Proteomes" id="UP000613193">
    <property type="component" value="Unassembled WGS sequence"/>
</dbReference>
<keyword evidence="4" id="KW-0119">Carbohydrate metabolism</keyword>
<dbReference type="InterPro" id="IPR017853">
    <property type="entry name" value="GH"/>
</dbReference>
<dbReference type="PANTHER" id="PTHR40079:SF4">
    <property type="entry name" value="GH26 DOMAIN-CONTAINING PROTEIN-RELATED"/>
    <property type="match status" value="1"/>
</dbReference>
<dbReference type="PROSITE" id="PS51764">
    <property type="entry name" value="GH26"/>
    <property type="match status" value="1"/>
</dbReference>
<evidence type="ECO:0000256" key="7">
    <source>
        <dbReference type="PIRSR" id="PIRSR018168-3"/>
    </source>
</evidence>
<dbReference type="RefSeq" id="WP_200066262.1">
    <property type="nucleotide sequence ID" value="NZ_JAEHFW010000002.1"/>
</dbReference>
<evidence type="ECO:0000256" key="2">
    <source>
        <dbReference type="ARBA" id="ARBA00022801"/>
    </source>
</evidence>
<gene>
    <name evidence="10" type="ORF">I5M19_10375</name>
</gene>
<reference evidence="10" key="1">
    <citation type="submission" date="2020-12" db="EMBL/GenBank/DDBJ databases">
        <title>Bacterial novel species Mucilaginibacter sp. SD-g isolated from soil.</title>
        <authorList>
            <person name="Jung H.-Y."/>
        </authorList>
    </citation>
    <scope>NUCLEOTIDE SEQUENCE</scope>
    <source>
        <strain evidence="10">SD-g</strain>
    </source>
</reference>
<dbReference type="EMBL" id="JAEHFW010000002">
    <property type="protein sequence ID" value="MBK0379716.1"/>
    <property type="molecule type" value="Genomic_DNA"/>
</dbReference>
<sequence>MKFQQLIMLLAIAMLSASCAVKKPFVEDVTLPTADKMAAGNTVKLFRNLKKSAAGGVMFGQQDAVLYGIGWKGDKNRADVKSVCGDYPAVYGWEIGRIEHGNKYSIDSVNFNLMRKRIIEAYKRGGVNTISWHCDNPMTGGNAWDVSKSDAVASVLPGGVKHELFMTWLDRVADFLNSLKSGNENIPILFRPFHEHTASWFWWGENYCTPVQYKALVRMTIDHFRQKGLHHIMYIYSPDQTDNVSRYFERYPGDDYMDLLGVDYYQQNGIAGAEQYMQTMHNIFAMLTPEARKRNKLLVFSETGLEGLPMNNWWTDVLLKTVSHYPLAYVMVWRNAYDKPGHFFGPYPGNPSAGNFIEFYKSRKTLFQTDIKNMYK</sequence>